<evidence type="ECO:0000256" key="4">
    <source>
        <dbReference type="ARBA" id="ARBA00022679"/>
    </source>
</evidence>
<evidence type="ECO:0000256" key="3">
    <source>
        <dbReference type="ARBA" id="ARBA00022598"/>
    </source>
</evidence>
<dbReference type="SUPFAM" id="SSF54197">
    <property type="entry name" value="HIT-like"/>
    <property type="match status" value="2"/>
</dbReference>
<keyword evidence="5" id="KW-0547">Nucleotide-binding</keyword>
<dbReference type="InterPro" id="IPR000542">
    <property type="entry name" value="Carn_acyl_trans"/>
</dbReference>
<dbReference type="Proteomes" id="UP000515145">
    <property type="component" value="Chromosome 8"/>
</dbReference>
<dbReference type="OrthoDB" id="2262349at2759"/>
<dbReference type="RefSeq" id="XP_028267894.1">
    <property type="nucleotide sequence ID" value="XM_028412093.1"/>
</dbReference>
<dbReference type="GO" id="GO:0006418">
    <property type="term" value="P:tRNA aminoacylation for protein translation"/>
    <property type="evidence" value="ECO:0007669"/>
    <property type="project" value="InterPro"/>
</dbReference>
<comment type="caution">
    <text evidence="10">Lacks conserved residue(s) required for the propagation of feature annotation.</text>
</comment>
<dbReference type="InterPro" id="IPR036265">
    <property type="entry name" value="HIT-like_sf"/>
</dbReference>
<dbReference type="GO" id="GO:0033345">
    <property type="term" value="P:L-asparagine catabolic process via L-aspartate"/>
    <property type="evidence" value="ECO:0007669"/>
    <property type="project" value="TreeGrafter"/>
</dbReference>
<dbReference type="GO" id="GO:0005524">
    <property type="term" value="F:ATP binding"/>
    <property type="evidence" value="ECO:0007669"/>
    <property type="project" value="InterPro"/>
</dbReference>
<dbReference type="FunCoup" id="A0A6P7IX92">
    <property type="interactions" value="1"/>
</dbReference>
<dbReference type="GO" id="GO:0005737">
    <property type="term" value="C:cytoplasm"/>
    <property type="evidence" value="ECO:0007669"/>
    <property type="project" value="TreeGrafter"/>
</dbReference>
<dbReference type="InterPro" id="IPR004364">
    <property type="entry name" value="Aa-tRNA-synt_II"/>
</dbReference>
<dbReference type="GO" id="GO:0004812">
    <property type="term" value="F:aminoacyl-tRNA ligase activity"/>
    <property type="evidence" value="ECO:0007669"/>
    <property type="project" value="InterPro"/>
</dbReference>
<dbReference type="SUPFAM" id="SSF56235">
    <property type="entry name" value="N-terminal nucleophile aminohydrolases (Ntn hydrolases)"/>
    <property type="match status" value="1"/>
</dbReference>
<dbReference type="InterPro" id="IPR023213">
    <property type="entry name" value="CAT-like_dom_sf"/>
</dbReference>
<dbReference type="Gene3D" id="3.30.559.10">
    <property type="entry name" value="Chloramphenicol acetyltransferase-like domain"/>
    <property type="match status" value="1"/>
</dbReference>
<dbReference type="InParanoid" id="A0A6P7IX92"/>
<dbReference type="GO" id="GO:0016787">
    <property type="term" value="F:hydrolase activity"/>
    <property type="evidence" value="ECO:0007669"/>
    <property type="project" value="InterPro"/>
</dbReference>
<feature type="active site" description="Nucleophile" evidence="8">
    <location>
        <position position="791"/>
    </location>
</feature>
<dbReference type="Gene3D" id="3.30.559.70">
    <property type="entry name" value="Choline/Carnitine o-acyltransferase, domain 2"/>
    <property type="match status" value="1"/>
</dbReference>
<dbReference type="GO" id="GO:0016746">
    <property type="term" value="F:acyltransferase activity"/>
    <property type="evidence" value="ECO:0007669"/>
    <property type="project" value="UniProtKB-KW"/>
</dbReference>
<sequence length="1569" mass="172241">MTLLDYPVPELAVTLTEVSRVLQLTLSPDLYSEFKNTLDEQRELLEEAQQKLAVSAAGQENWVTKQFKRGLLSCADPLPTSTALPVVLLPSKAKTCSQLGRAAALLWAAAKLYSEPLLLEGDVPMEHTQQSEVFAASRIPGMTQDEIKVYPDSLHAIITCVGGVFPVDILRHPSTGGPVSAVSFIDIYNQLAQVIAQPAAGKQDDPSGICSLSALERKTWAAIREKILKQGGAAEASLRMMESAVLTLCLEDCNSPSDLADVLNAVRLGGGGHPFLRYYDKVMNLVVFKDGTAGMLFEHSAVDGMVAGLVTERVYHLSEAADFNLVQTVETAENMSVTLNNVNSVCPCPLTFPLDGVSPLIPNPDLKANHPVLTFDVSSYPDVFSTLRGQRGLYDAWINFSLQLSLRQTIGQTAANYILVTPTHMRHFKHGRCDPTYSLTMHSRKLVGALESHMCLDNTVAYTADLLQLFHVAFLEHKSLIKNTKNGHGVGPHLAALRRSLPPDNPMKRFLDPFGCPSVYLTGSDLMEGVECGVGNVYAQDQLAVTYLGKRDKVRIVLNGKGSFALTLEKLQENLKRNLKLVMLLAVRYAIASQMGALECLLQKNVKMNGENIHCSGLPDKSLDYTLVIHGGAGEEVMLNTQVVEIIEFALQTALTLGSQVLQQGGKSLDAVQRSVEALEDCFLFNAGKGSVFNKDGKNEMEATIVDGSTSMSGSVACVQSVKNPIRAARCVMENSSHSLIVGDGAEEFLQELEEKEKPVGPEYFHTDIRQRELYAKLSGGNASKNNHPQTVGAVALDCWNGLAAASSTGGLVGKLRGRVGDTAVVGAGIYADKKLAITCSGDGDVFLRNTVAQKIASLYHHKGYKLRQACREVMDESLNGTCAGVIAVDSKGDAVIETNAGVMFVASMISGISRVEVLRPMKNFSDVIWETEELVAYLNPNPWTPGSTILTRRTLSGASSIFNLPVTDFVAMLQGAKVVSNLLCQRLGVQRCAMVFSPTPEQPAQIRLLPLHGLEPKWQPHLAGDEEFNAYCPGYCTSKSGPRWDDDALTQVQARIKNALPTPNAPFSFDFFGDPSNDSLFSRIVRGEQQQWRVWEDSEHVAFLTPYPNSPGLTVVVPRKPLTSDIFRLDEPDYKALILVTYKVAQLLEKGLKADGVGLIFEGFEIDYAHAKLIPLLPSPDGTKPDVPPSECFQSYPGYVSSLDGPPADSEILKNIYSEITQCRPPHSWKDPLSHSRLAIESQWYRNLFQIQNSLFHSTVEFFHNCCQYAYALTPLTTDTISSPMGLGSDSEPVSVNLLGQDVYLADSMQFVLEYFLRFQENLPGTYYISPSFRGEDPDATHLNQFYHVECELLGSMDSAISIAEGYLVHLTKSMLKKHSDIILNTAGTLTHVTALLSTLEGKSALPRVSLDQAIPMMPSADCLEWVQDGQPHFGRKLTRKGERVLIEKYGGAVWLTEMDHLGVPFYQAYVEGTGLHKAKAADLLLGLGETVGLGERHSTPEVVQEALRHHGVPEQSYKWYINMRQVKPLLTSGWGMGTERYLCWLLRHDDIRDIHIIPRMKGMKYMP</sequence>
<evidence type="ECO:0000256" key="5">
    <source>
        <dbReference type="ARBA" id="ARBA00022741"/>
    </source>
</evidence>
<name>A0A6P7IX92_9TELE</name>
<evidence type="ECO:0000313" key="14">
    <source>
        <dbReference type="RefSeq" id="XP_028267894.1"/>
    </source>
</evidence>
<dbReference type="Pfam" id="PF01230">
    <property type="entry name" value="HIT"/>
    <property type="match status" value="1"/>
</dbReference>
<keyword evidence="7" id="KW-0012">Acyltransferase</keyword>
<dbReference type="InterPro" id="IPR042231">
    <property type="entry name" value="Cho/carn_acyl_trans_2"/>
</dbReference>
<keyword evidence="6" id="KW-0067">ATP-binding</keyword>
<evidence type="ECO:0000256" key="6">
    <source>
        <dbReference type="ARBA" id="ARBA00022840"/>
    </source>
</evidence>
<dbReference type="Pfam" id="PF01112">
    <property type="entry name" value="Asparaginase_2"/>
    <property type="match status" value="1"/>
</dbReference>
<reference evidence="14" key="1">
    <citation type="submission" date="2025-08" db="UniProtKB">
        <authorList>
            <consortium name="RefSeq"/>
        </authorList>
    </citation>
    <scope>IDENTIFICATION</scope>
</reference>
<dbReference type="SUPFAM" id="SSF52777">
    <property type="entry name" value="CoA-dependent acyltransferases"/>
    <property type="match status" value="2"/>
</dbReference>
<dbReference type="Gene3D" id="3.30.930.10">
    <property type="entry name" value="Bira Bifunctional Protein, Domain 2"/>
    <property type="match status" value="1"/>
</dbReference>
<dbReference type="InterPro" id="IPR039551">
    <property type="entry name" value="Cho/carn_acyl_trans"/>
</dbReference>
<dbReference type="PROSITE" id="PS00440">
    <property type="entry name" value="ACYLTRANSF_C_2"/>
    <property type="match status" value="1"/>
</dbReference>
<dbReference type="InterPro" id="IPR029055">
    <property type="entry name" value="Ntn_hydrolases_N"/>
</dbReference>
<dbReference type="Pfam" id="PF00152">
    <property type="entry name" value="tRNA-synt_2"/>
    <property type="match status" value="1"/>
</dbReference>
<accession>A0A6P7IX92</accession>
<dbReference type="InterPro" id="IPR000246">
    <property type="entry name" value="Peptidase_T2"/>
</dbReference>
<dbReference type="InterPro" id="IPR011146">
    <property type="entry name" value="HIT-like"/>
</dbReference>
<evidence type="ECO:0000256" key="2">
    <source>
        <dbReference type="ARBA" id="ARBA00010872"/>
    </source>
</evidence>
<evidence type="ECO:0000256" key="7">
    <source>
        <dbReference type="ARBA" id="ARBA00023315"/>
    </source>
</evidence>
<organism evidence="13 14">
    <name type="scientific">Parambassis ranga</name>
    <name type="common">Indian glassy fish</name>
    <dbReference type="NCBI Taxonomy" id="210632"/>
    <lineage>
        <taxon>Eukaryota</taxon>
        <taxon>Metazoa</taxon>
        <taxon>Chordata</taxon>
        <taxon>Craniata</taxon>
        <taxon>Vertebrata</taxon>
        <taxon>Euteleostomi</taxon>
        <taxon>Actinopterygii</taxon>
        <taxon>Neopterygii</taxon>
        <taxon>Teleostei</taxon>
        <taxon>Neoteleostei</taxon>
        <taxon>Acanthomorphata</taxon>
        <taxon>Ovalentaria</taxon>
        <taxon>Ambassidae</taxon>
        <taxon>Parambassis</taxon>
    </lineage>
</organism>
<protein>
    <submittedName>
        <fullName evidence="14">Uncharacterized protein LOC114439892</fullName>
    </submittedName>
</protein>
<dbReference type="CDD" id="cd04701">
    <property type="entry name" value="Asparaginase_2"/>
    <property type="match status" value="1"/>
</dbReference>
<dbReference type="GeneID" id="114439892"/>
<keyword evidence="4" id="KW-0808">Transferase</keyword>
<evidence type="ECO:0000259" key="11">
    <source>
        <dbReference type="PROSITE" id="PS50862"/>
    </source>
</evidence>
<evidence type="ECO:0000256" key="8">
    <source>
        <dbReference type="PIRSR" id="PIRSR600246-1"/>
    </source>
</evidence>
<dbReference type="Gene3D" id="3.30.428.10">
    <property type="entry name" value="HIT-like"/>
    <property type="match status" value="1"/>
</dbReference>
<dbReference type="PROSITE" id="PS50862">
    <property type="entry name" value="AA_TRNA_LIGASE_II"/>
    <property type="match status" value="1"/>
</dbReference>
<feature type="active site" description="Proton acceptor" evidence="9">
    <location>
        <position position="299"/>
    </location>
</feature>
<evidence type="ECO:0000256" key="9">
    <source>
        <dbReference type="PIRSR" id="PIRSR600542-1"/>
    </source>
</evidence>
<dbReference type="InterPro" id="IPR006195">
    <property type="entry name" value="aa-tRNA-synth_II"/>
</dbReference>
<keyword evidence="3" id="KW-0436">Ligase</keyword>
<proteinExistence type="inferred from homology"/>
<comment type="similarity">
    <text evidence="2">Belongs to the Ntn-hydrolase family.</text>
</comment>
<dbReference type="SUPFAM" id="SSF55681">
    <property type="entry name" value="Class II aaRS and biotin synthetases"/>
    <property type="match status" value="1"/>
</dbReference>
<dbReference type="PANTHER" id="PTHR10188">
    <property type="entry name" value="L-ASPARAGINASE"/>
    <property type="match status" value="1"/>
</dbReference>
<evidence type="ECO:0000256" key="10">
    <source>
        <dbReference type="PROSITE-ProRule" id="PRU00464"/>
    </source>
</evidence>
<evidence type="ECO:0000259" key="12">
    <source>
        <dbReference type="PROSITE" id="PS51084"/>
    </source>
</evidence>
<dbReference type="Pfam" id="PF00755">
    <property type="entry name" value="Carn_acyltransf"/>
    <property type="match status" value="1"/>
</dbReference>
<feature type="domain" description="Aminoacyl-transfer RNA synthetases class-II family profile" evidence="11">
    <location>
        <begin position="1330"/>
        <end position="1569"/>
    </location>
</feature>
<comment type="similarity">
    <text evidence="1">Belongs to the carnitine/choline acetyltransferase family.</text>
</comment>
<dbReference type="PANTHER" id="PTHR10188:SF42">
    <property type="entry name" value="SI:CH211-256M1.8"/>
    <property type="match status" value="1"/>
</dbReference>
<gene>
    <name evidence="14" type="primary">LOC114439892</name>
</gene>
<feature type="domain" description="HIT" evidence="12">
    <location>
        <begin position="1081"/>
        <end position="1185"/>
    </location>
</feature>
<evidence type="ECO:0000313" key="13">
    <source>
        <dbReference type="Proteomes" id="UP000515145"/>
    </source>
</evidence>
<evidence type="ECO:0000256" key="1">
    <source>
        <dbReference type="ARBA" id="ARBA00005232"/>
    </source>
</evidence>
<dbReference type="Gene3D" id="3.60.20.30">
    <property type="entry name" value="(Glycosyl)asparaginase"/>
    <property type="match status" value="1"/>
</dbReference>
<dbReference type="InterPro" id="IPR045864">
    <property type="entry name" value="aa-tRNA-synth_II/BPL/LPL"/>
</dbReference>
<keyword evidence="13" id="KW-1185">Reference proteome</keyword>
<dbReference type="PROSITE" id="PS51084">
    <property type="entry name" value="HIT_2"/>
    <property type="match status" value="1"/>
</dbReference>